<dbReference type="InterPro" id="IPR029032">
    <property type="entry name" value="AhpD-like"/>
</dbReference>
<dbReference type="Gene3D" id="1.20.1290.10">
    <property type="entry name" value="AhpD-like"/>
    <property type="match status" value="1"/>
</dbReference>
<dbReference type="RefSeq" id="WP_095420777.1">
    <property type="nucleotide sequence ID" value="NZ_CP022990.1"/>
</dbReference>
<dbReference type="InterPro" id="IPR023982">
    <property type="entry name" value="CHP04029_CMD-like"/>
</dbReference>
<dbReference type="KEGG" id="parb:CJU94_21775"/>
<sequence>MSSLTDRTSAAAADDFVAALAGLAPDGPVAALRAFRYDATRYTQGSHDALFSNDVVDLTLRERLYAAWYAALLSRSDGTAQAYRERLLALETASETDDETDADATSTVLEAIAQARPASVGTVVTTDARLAAILVHTEAVVVQPAATGKSALSALQAAGLTTRAIVALSQLVAFVTYQVRVVAALRALEAQA</sequence>
<dbReference type="NCBIfam" id="TIGR04029">
    <property type="entry name" value="CMD_Avi_7170"/>
    <property type="match status" value="1"/>
</dbReference>
<dbReference type="Proteomes" id="UP000215158">
    <property type="component" value="Chromosome 2"/>
</dbReference>
<dbReference type="AlphaFoldDB" id="A0A248VPB0"/>
<dbReference type="OrthoDB" id="8718286at2"/>
<name>A0A248VPB0_9BURK</name>
<proteinExistence type="predicted"/>
<keyword evidence="2" id="KW-1185">Reference proteome</keyword>
<gene>
    <name evidence="1" type="ORF">CJU94_21775</name>
</gene>
<dbReference type="SUPFAM" id="SSF69118">
    <property type="entry name" value="AhpD-like"/>
    <property type="match status" value="1"/>
</dbReference>
<evidence type="ECO:0000313" key="1">
    <source>
        <dbReference type="EMBL" id="ASW00864.1"/>
    </source>
</evidence>
<accession>A0A248VPB0</accession>
<reference evidence="1 2" key="1">
    <citation type="submission" date="2017-08" db="EMBL/GenBank/DDBJ databases">
        <title>Identification and genetic characteristics of simultaneous BTEX- and naphthalene-degrading Paraburkholderia sp. BN5 isolated from petroleum-contaminated soil.</title>
        <authorList>
            <person name="Lee Y."/>
            <person name="Jeon C.O."/>
        </authorList>
    </citation>
    <scope>NUCLEOTIDE SEQUENCE [LARGE SCALE GENOMIC DNA]</scope>
    <source>
        <strain evidence="1 2">BN5</strain>
    </source>
</reference>
<protein>
    <submittedName>
        <fullName evidence="1">CMD domain protein</fullName>
    </submittedName>
</protein>
<dbReference type="EMBL" id="CP022990">
    <property type="protein sequence ID" value="ASW00864.1"/>
    <property type="molecule type" value="Genomic_DNA"/>
</dbReference>
<organism evidence="1 2">
    <name type="scientific">Paraburkholderia aromaticivorans</name>
    <dbReference type="NCBI Taxonomy" id="2026199"/>
    <lineage>
        <taxon>Bacteria</taxon>
        <taxon>Pseudomonadati</taxon>
        <taxon>Pseudomonadota</taxon>
        <taxon>Betaproteobacteria</taxon>
        <taxon>Burkholderiales</taxon>
        <taxon>Burkholderiaceae</taxon>
        <taxon>Paraburkholderia</taxon>
    </lineage>
</organism>
<evidence type="ECO:0000313" key="2">
    <source>
        <dbReference type="Proteomes" id="UP000215158"/>
    </source>
</evidence>